<dbReference type="PANTHER" id="PTHR11412:SF167">
    <property type="entry name" value="COMPLEMENT COMPONENT C3B, TANDEM DUPLICATE 1 ISOFORM X1-RELATED"/>
    <property type="match status" value="1"/>
</dbReference>
<protein>
    <submittedName>
        <fullName evidence="4">Uncharacterized protein</fullName>
    </submittedName>
</protein>
<dbReference type="InterPro" id="IPR041425">
    <property type="entry name" value="C3/4/5_MG1"/>
</dbReference>
<evidence type="ECO:0000313" key="4">
    <source>
        <dbReference type="EMBL" id="CAL1571534.1"/>
    </source>
</evidence>
<name>A0AAV2J8R7_KNICA</name>
<evidence type="ECO:0000313" key="5">
    <source>
        <dbReference type="Proteomes" id="UP001497482"/>
    </source>
</evidence>
<feature type="signal peptide" evidence="1">
    <location>
        <begin position="1"/>
        <end position="22"/>
    </location>
</feature>
<organism evidence="4 5">
    <name type="scientific">Knipowitschia caucasica</name>
    <name type="common">Caucasian dwarf goby</name>
    <name type="synonym">Pomatoschistus caucasicus</name>
    <dbReference type="NCBI Taxonomy" id="637954"/>
    <lineage>
        <taxon>Eukaryota</taxon>
        <taxon>Metazoa</taxon>
        <taxon>Chordata</taxon>
        <taxon>Craniata</taxon>
        <taxon>Vertebrata</taxon>
        <taxon>Euteleostomi</taxon>
        <taxon>Actinopterygii</taxon>
        <taxon>Neopterygii</taxon>
        <taxon>Teleostei</taxon>
        <taxon>Neoteleostei</taxon>
        <taxon>Acanthomorphata</taxon>
        <taxon>Gobiaria</taxon>
        <taxon>Gobiiformes</taxon>
        <taxon>Gobioidei</taxon>
        <taxon>Gobiidae</taxon>
        <taxon>Gobiinae</taxon>
        <taxon>Knipowitschia</taxon>
    </lineage>
</organism>
<evidence type="ECO:0000256" key="1">
    <source>
        <dbReference type="SAM" id="SignalP"/>
    </source>
</evidence>
<keyword evidence="1" id="KW-0732">Signal</keyword>
<proteinExistence type="predicted"/>
<dbReference type="Pfam" id="PF17790">
    <property type="entry name" value="MG1"/>
    <property type="match status" value="1"/>
</dbReference>
<dbReference type="PANTHER" id="PTHR11412">
    <property type="entry name" value="MACROGLOBULIN / COMPLEMENT"/>
    <property type="match status" value="1"/>
</dbReference>
<dbReference type="InterPro" id="IPR050473">
    <property type="entry name" value="A2M/Complement_sys"/>
</dbReference>
<dbReference type="AlphaFoldDB" id="A0AAV2J8R7"/>
<sequence>MFHWDFCGLLFFTFTLFRCYNARFVVVAPNLIRTDTEENVFIQADAEVQVTIQFKDYISENVLITSYVLLNNRNKFHALAPVQLPSDNFKRDEKVKQFVYLEVQFGNQHIEKRAILVSFQSGYIFIQTDKPIYKPEQFVKIRVYATSPSFKGSDSKSVSIDIKNPDDVVVDQKSYRKPNPFGIVPVSYTIPKIGSEGKWTIHARFDRRPENNFNTTFDVKELCPP</sequence>
<keyword evidence="5" id="KW-1185">Reference proteome</keyword>
<dbReference type="InterPro" id="IPR002890">
    <property type="entry name" value="MG2"/>
</dbReference>
<dbReference type="EMBL" id="OZ035832">
    <property type="protein sequence ID" value="CAL1571534.1"/>
    <property type="molecule type" value="Genomic_DNA"/>
</dbReference>
<dbReference type="Pfam" id="PF01835">
    <property type="entry name" value="MG2"/>
    <property type="match status" value="1"/>
</dbReference>
<accession>A0AAV2J8R7</accession>
<feature type="chain" id="PRO_5043965621" evidence="1">
    <location>
        <begin position="23"/>
        <end position="225"/>
    </location>
</feature>
<dbReference type="Gene3D" id="2.60.40.1930">
    <property type="match status" value="2"/>
</dbReference>
<feature type="domain" description="Macroglobulin" evidence="2">
    <location>
        <begin position="124"/>
        <end position="219"/>
    </location>
</feature>
<gene>
    <name evidence="4" type="ORF">KC01_LOCUS3641</name>
</gene>
<dbReference type="GO" id="GO:0004866">
    <property type="term" value="F:endopeptidase inhibitor activity"/>
    <property type="evidence" value="ECO:0007669"/>
    <property type="project" value="InterPro"/>
</dbReference>
<dbReference type="Proteomes" id="UP001497482">
    <property type="component" value="Chromosome 10"/>
</dbReference>
<feature type="domain" description="Complement C3/4/5 macroglobulin" evidence="3">
    <location>
        <begin position="23"/>
        <end position="118"/>
    </location>
</feature>
<evidence type="ECO:0000259" key="3">
    <source>
        <dbReference type="Pfam" id="PF17790"/>
    </source>
</evidence>
<evidence type="ECO:0000259" key="2">
    <source>
        <dbReference type="Pfam" id="PF01835"/>
    </source>
</evidence>
<reference evidence="4 5" key="1">
    <citation type="submission" date="2024-04" db="EMBL/GenBank/DDBJ databases">
        <authorList>
            <person name="Waldvogel A.-M."/>
            <person name="Schoenle A."/>
        </authorList>
    </citation>
    <scope>NUCLEOTIDE SEQUENCE [LARGE SCALE GENOMIC DNA]</scope>
</reference>